<evidence type="ECO:0000313" key="9">
    <source>
        <dbReference type="EMBL" id="SPZ83675.1"/>
    </source>
</evidence>
<dbReference type="EMBL" id="UAUU01000002">
    <property type="protein sequence ID" value="SPZ83675.1"/>
    <property type="molecule type" value="Genomic_DNA"/>
</dbReference>
<comment type="similarity">
    <text evidence="1">Belongs to the glycosyl hydrolase 2 family.</text>
</comment>
<dbReference type="Proteomes" id="UP000251241">
    <property type="component" value="Unassembled WGS sequence"/>
</dbReference>
<organism evidence="9 10">
    <name type="scientific">Sphingobacterium multivorum</name>
    <dbReference type="NCBI Taxonomy" id="28454"/>
    <lineage>
        <taxon>Bacteria</taxon>
        <taxon>Pseudomonadati</taxon>
        <taxon>Bacteroidota</taxon>
        <taxon>Sphingobacteriia</taxon>
        <taxon>Sphingobacteriales</taxon>
        <taxon>Sphingobacteriaceae</taxon>
        <taxon>Sphingobacterium</taxon>
    </lineage>
</organism>
<evidence type="ECO:0000259" key="8">
    <source>
        <dbReference type="Pfam" id="PF02837"/>
    </source>
</evidence>
<dbReference type="SUPFAM" id="SSF49303">
    <property type="entry name" value="beta-Galactosidase/glucuronidase domain"/>
    <property type="match status" value="1"/>
</dbReference>
<dbReference type="SUPFAM" id="SSF49785">
    <property type="entry name" value="Galactose-binding domain-like"/>
    <property type="match status" value="1"/>
</dbReference>
<protein>
    <recommendedName>
        <fullName evidence="3">Beta-glucuronidase</fullName>
        <ecNumber evidence="2">3.2.1.31</ecNumber>
    </recommendedName>
</protein>
<dbReference type="SUPFAM" id="SSF51445">
    <property type="entry name" value="(Trans)glycosidases"/>
    <property type="match status" value="1"/>
</dbReference>
<dbReference type="InterPro" id="IPR006102">
    <property type="entry name" value="Ig-like_GH2"/>
</dbReference>
<dbReference type="PANTHER" id="PTHR10066">
    <property type="entry name" value="BETA-GLUCURONIDASE"/>
    <property type="match status" value="1"/>
</dbReference>
<dbReference type="GO" id="GO:0030246">
    <property type="term" value="F:carbohydrate binding"/>
    <property type="evidence" value="ECO:0007669"/>
    <property type="project" value="TreeGrafter"/>
</dbReference>
<reference evidence="9 10" key="1">
    <citation type="submission" date="2018-06" db="EMBL/GenBank/DDBJ databases">
        <authorList>
            <consortium name="Pathogen Informatics"/>
            <person name="Doyle S."/>
        </authorList>
    </citation>
    <scope>NUCLEOTIDE SEQUENCE [LARGE SCALE GENOMIC DNA]</scope>
    <source>
        <strain evidence="9 10">NCTC11343</strain>
    </source>
</reference>
<dbReference type="Gene3D" id="3.20.20.80">
    <property type="entry name" value="Glycosidases"/>
    <property type="match status" value="1"/>
</dbReference>
<evidence type="ECO:0000256" key="4">
    <source>
        <dbReference type="ARBA" id="ARBA00022801"/>
    </source>
</evidence>
<dbReference type="InterPro" id="IPR017853">
    <property type="entry name" value="GH"/>
</dbReference>
<feature type="domain" description="Glycoside hydrolase family 2 catalytic" evidence="7">
    <location>
        <begin position="295"/>
        <end position="539"/>
    </location>
</feature>
<evidence type="ECO:0000256" key="5">
    <source>
        <dbReference type="ARBA" id="ARBA00023295"/>
    </source>
</evidence>
<dbReference type="AlphaFoldDB" id="A0A2X2J9F7"/>
<dbReference type="EC" id="3.2.1.31" evidence="2"/>
<sequence>MIKLINLSLILSLFFSLITSNLVAQQNMANVYGRRAQSLNGKWDAIVDLYDQGRKNQIYLNKKAESKTDFYEYAFENGLRLNVPSDWNSQMPELKYYEGTIWYGRKFDVVKENNERLFLYFAAVSYRCRIYLNGQEIAQHEGGFTPFQIEITDAAKENDNFLAVEVNNSRQVDAIPAMAFDWWNYGGITRDVFLVSTPKVFIDDYFVQLDKTKADKINAKVKLSETMANSSVTIEIPELQLKQTLKTDAQGEVKTSFLSRKIKRWSPTAPKLYNVKISTRDDQIEEEIGFRNIWVKGEDIFLNGEAIFLKSISFHEEIPQRKGRAFSQADAVMLLSEAKALGCNMIRLAHYPQNEYIVRMAEKMGFLLWEEIPIWQGIDFENESTKEKAGKMMREMVARDKNRCALAFWGVANETQPSEPRNAFIRHLIATCRSIDTTRLITAAFDLVRFNKEKETFVMDDPFTKELDVVAVNKYLGWYHSWPVSPDKAVWDVAKGQPLIISEFGGEALYGKTGEKDVVSSWSEDYQATLYKNNLEMFKHIPNLRGTSPWLLFDFLSPFRFHPTNQDGWNRKGLISDQGYRKKAWFLMKNYYENK</sequence>
<evidence type="ECO:0000259" key="7">
    <source>
        <dbReference type="Pfam" id="PF02836"/>
    </source>
</evidence>
<dbReference type="Gene3D" id="2.60.120.260">
    <property type="entry name" value="Galactose-binding domain-like"/>
    <property type="match status" value="1"/>
</dbReference>
<dbReference type="GO" id="GO:0005975">
    <property type="term" value="P:carbohydrate metabolic process"/>
    <property type="evidence" value="ECO:0007669"/>
    <property type="project" value="InterPro"/>
</dbReference>
<keyword evidence="4 9" id="KW-0378">Hydrolase</keyword>
<dbReference type="RefSeq" id="WP_112373563.1">
    <property type="nucleotide sequence ID" value="NZ_CP069793.1"/>
</dbReference>
<feature type="domain" description="Glycosyl hydrolases family 2 sugar binding" evidence="8">
    <location>
        <begin position="38"/>
        <end position="198"/>
    </location>
</feature>
<evidence type="ECO:0000256" key="2">
    <source>
        <dbReference type="ARBA" id="ARBA00012761"/>
    </source>
</evidence>
<dbReference type="InterPro" id="IPR006101">
    <property type="entry name" value="Glyco_hydro_2"/>
</dbReference>
<dbReference type="Gene3D" id="2.60.40.10">
    <property type="entry name" value="Immunoglobulins"/>
    <property type="match status" value="1"/>
</dbReference>
<evidence type="ECO:0000256" key="1">
    <source>
        <dbReference type="ARBA" id="ARBA00007401"/>
    </source>
</evidence>
<gene>
    <name evidence="9" type="primary">uidA_2</name>
    <name evidence="9" type="ORF">NCTC11343_00194</name>
</gene>
<dbReference type="Pfam" id="PF02836">
    <property type="entry name" value="Glyco_hydro_2_C"/>
    <property type="match status" value="1"/>
</dbReference>
<dbReference type="InterPro" id="IPR036156">
    <property type="entry name" value="Beta-gal/glucu_dom_sf"/>
</dbReference>
<proteinExistence type="inferred from homology"/>
<dbReference type="PRINTS" id="PR00132">
    <property type="entry name" value="GLHYDRLASE2"/>
</dbReference>
<evidence type="ECO:0000313" key="10">
    <source>
        <dbReference type="Proteomes" id="UP000251241"/>
    </source>
</evidence>
<dbReference type="Pfam" id="PF02837">
    <property type="entry name" value="Glyco_hydro_2_N"/>
    <property type="match status" value="1"/>
</dbReference>
<dbReference type="InterPro" id="IPR006104">
    <property type="entry name" value="Glyco_hydro_2_N"/>
</dbReference>
<keyword evidence="5 9" id="KW-0326">Glycosidase</keyword>
<dbReference type="GeneID" id="97181925"/>
<evidence type="ECO:0000256" key="3">
    <source>
        <dbReference type="ARBA" id="ARBA00016205"/>
    </source>
</evidence>
<dbReference type="InterPro" id="IPR008979">
    <property type="entry name" value="Galactose-bd-like_sf"/>
</dbReference>
<feature type="domain" description="Glycoside hydrolase family 2 immunoglobulin-like beta-sandwich" evidence="6">
    <location>
        <begin position="200"/>
        <end position="291"/>
    </location>
</feature>
<dbReference type="GO" id="GO:0004566">
    <property type="term" value="F:beta-glucuronidase activity"/>
    <property type="evidence" value="ECO:0007669"/>
    <property type="project" value="UniProtKB-EC"/>
</dbReference>
<dbReference type="InterPro" id="IPR013783">
    <property type="entry name" value="Ig-like_fold"/>
</dbReference>
<accession>A0A2X2J9F7</accession>
<dbReference type="InterPro" id="IPR006103">
    <property type="entry name" value="Glyco_hydro_2_cat"/>
</dbReference>
<dbReference type="PANTHER" id="PTHR10066:SF67">
    <property type="entry name" value="BETA-GLUCURONIDASE"/>
    <property type="match status" value="1"/>
</dbReference>
<dbReference type="Pfam" id="PF00703">
    <property type="entry name" value="Glyco_hydro_2"/>
    <property type="match status" value="1"/>
</dbReference>
<evidence type="ECO:0000259" key="6">
    <source>
        <dbReference type="Pfam" id="PF00703"/>
    </source>
</evidence>
<dbReference type="GO" id="GO:0019391">
    <property type="term" value="P:glucuronoside catabolic process"/>
    <property type="evidence" value="ECO:0007669"/>
    <property type="project" value="TreeGrafter"/>
</dbReference>
<name>A0A2X2J9F7_SPHMU</name>